<protein>
    <submittedName>
        <fullName evidence="4">Catalyzes the cleavage of p-aminobenzoyl-glutamate to p-aminobenzoate and glutamate, subunit A</fullName>
    </submittedName>
</protein>
<dbReference type="InterPro" id="IPR011650">
    <property type="entry name" value="Peptidase_M20_dimer"/>
</dbReference>
<dbReference type="GO" id="GO:0019877">
    <property type="term" value="P:diaminopimelate biosynthetic process"/>
    <property type="evidence" value="ECO:0007669"/>
    <property type="project" value="UniProtKB-ARBA"/>
</dbReference>
<keyword evidence="2" id="KW-0464">Manganese</keyword>
<evidence type="ECO:0000256" key="2">
    <source>
        <dbReference type="PIRSR" id="PIRSR005962-1"/>
    </source>
</evidence>
<dbReference type="Pfam" id="PF07687">
    <property type="entry name" value="M20_dimer"/>
    <property type="match status" value="1"/>
</dbReference>
<dbReference type="PIRSF" id="PIRSF005962">
    <property type="entry name" value="Pept_M20D_amidohydro"/>
    <property type="match status" value="1"/>
</dbReference>
<dbReference type="InterPro" id="IPR002933">
    <property type="entry name" value="Peptidase_M20"/>
</dbReference>
<dbReference type="GO" id="GO:0050118">
    <property type="term" value="F:N-acetyldiaminopimelate deacetylase activity"/>
    <property type="evidence" value="ECO:0007669"/>
    <property type="project" value="UniProtKB-ARBA"/>
</dbReference>
<dbReference type="GO" id="GO:0046872">
    <property type="term" value="F:metal ion binding"/>
    <property type="evidence" value="ECO:0007669"/>
    <property type="project" value="UniProtKB-KW"/>
</dbReference>
<feature type="binding site" evidence="2">
    <location>
        <position position="162"/>
    </location>
    <ligand>
        <name>Mn(2+)</name>
        <dbReference type="ChEBI" id="CHEBI:29035"/>
        <label>2</label>
    </ligand>
</feature>
<dbReference type="Gene3D" id="3.30.70.360">
    <property type="match status" value="1"/>
</dbReference>
<feature type="domain" description="Peptidase M20 dimerisation" evidence="3">
    <location>
        <begin position="186"/>
        <end position="278"/>
    </location>
</feature>
<dbReference type="FunFam" id="3.30.70.360:FF:000001">
    <property type="entry name" value="N-acetyldiaminopimelate deacetylase"/>
    <property type="match status" value="1"/>
</dbReference>
<dbReference type="EMBL" id="KP795640">
    <property type="protein sequence ID" value="AKN39298.1"/>
    <property type="molecule type" value="Genomic_DNA"/>
</dbReference>
<feature type="binding site" evidence="2">
    <location>
        <position position="136"/>
    </location>
    <ligand>
        <name>Mn(2+)</name>
        <dbReference type="ChEBI" id="CHEBI:29035"/>
        <label>2</label>
    </ligand>
</feature>
<evidence type="ECO:0000256" key="1">
    <source>
        <dbReference type="ARBA" id="ARBA00022801"/>
    </source>
</evidence>
<dbReference type="PANTHER" id="PTHR11014">
    <property type="entry name" value="PEPTIDASE M20 FAMILY MEMBER"/>
    <property type="match status" value="1"/>
</dbReference>
<keyword evidence="1" id="KW-0378">Hydrolase</keyword>
<evidence type="ECO:0000259" key="3">
    <source>
        <dbReference type="Pfam" id="PF07687"/>
    </source>
</evidence>
<reference evidence="4" key="1">
    <citation type="journal article" date="2015" name="MBio">
        <title>Eco-Evolutionary Dynamics of Episomes among Ecologically Cohesive Bacterial Populations.</title>
        <authorList>
            <person name="Xue H."/>
            <person name="Cordero O.X."/>
            <person name="Camas F.M."/>
            <person name="Trimble W."/>
            <person name="Meyer F."/>
            <person name="Guglielmini J."/>
            <person name="Rocha E.P."/>
            <person name="Polz M.F."/>
        </authorList>
    </citation>
    <scope>NUCLEOTIDE SEQUENCE</scope>
    <source>
        <strain evidence="4">FF_286</strain>
    </source>
</reference>
<dbReference type="PANTHER" id="PTHR11014:SF63">
    <property type="entry name" value="METALLOPEPTIDASE, PUTATIVE (AFU_ORTHOLOGUE AFUA_6G09600)-RELATED"/>
    <property type="match status" value="1"/>
</dbReference>
<evidence type="ECO:0000313" key="4">
    <source>
        <dbReference type="EMBL" id="AKN39298.1"/>
    </source>
</evidence>
<dbReference type="AlphaFoldDB" id="A0A0H3ZSE1"/>
<dbReference type="CDD" id="cd05666">
    <property type="entry name" value="M20_Acy1-like"/>
    <property type="match status" value="1"/>
</dbReference>
<sequence length="388" mass="42163">MNKLSAELLKDMISWRHHIHQYPEIALDVHETAAFVASSLKSAGLEVHEGIGKTGVVGVLRMGENPERKAIALRADLDAIAIEEENDFEYRSCHANKMHACGHDGHTTMLLGAAHHLAKHGDFEGTVYFVFQPDEEYGTGAISMLKDGLFERFPAQEIYGMHNLPGLELGKIEMRTGGTMASETLFEIKVKGVGGHASSPHRINDPIIPASQIMSSIQAIVSRAVNPLEATVVSITEVLTDGARNVIPSNITIKGDSRTFSNENIAIVEKRMKEIVEGTCVAFGMDGEVSTVTEFPVSYNAEEQTEIAERAAKAVVGDKNVITGCIPKSFSEDFAFLAQEVPACYVFIGNGVEGNHGMMLHNPQYDFNDAALEIGASYWCSLVEISLG</sequence>
<dbReference type="NCBIfam" id="TIGR01891">
    <property type="entry name" value="amidohydrolases"/>
    <property type="match status" value="1"/>
</dbReference>
<dbReference type="Gene3D" id="3.40.630.10">
    <property type="entry name" value="Zn peptidases"/>
    <property type="match status" value="1"/>
</dbReference>
<dbReference type="Pfam" id="PF01546">
    <property type="entry name" value="Peptidase_M20"/>
    <property type="match status" value="1"/>
</dbReference>
<proteinExistence type="predicted"/>
<feature type="binding site" evidence="2">
    <location>
        <position position="101"/>
    </location>
    <ligand>
        <name>Mn(2+)</name>
        <dbReference type="ChEBI" id="CHEBI:29035"/>
        <label>2</label>
    </ligand>
</feature>
<dbReference type="SUPFAM" id="SSF53187">
    <property type="entry name" value="Zn-dependent exopeptidases"/>
    <property type="match status" value="1"/>
</dbReference>
<accession>A0A0H3ZSE1</accession>
<organism evidence="4">
    <name type="scientific">Vibrio sp. FF_286</name>
    <dbReference type="NCBI Taxonomy" id="1652831"/>
    <lineage>
        <taxon>Bacteria</taxon>
        <taxon>Pseudomonadati</taxon>
        <taxon>Pseudomonadota</taxon>
        <taxon>Gammaproteobacteria</taxon>
        <taxon>Vibrionales</taxon>
        <taxon>Vibrionaceae</taxon>
        <taxon>Vibrio</taxon>
    </lineage>
</organism>
<keyword evidence="2" id="KW-0479">Metal-binding</keyword>
<comment type="cofactor">
    <cofactor evidence="2">
        <name>Mn(2+)</name>
        <dbReference type="ChEBI" id="CHEBI:29035"/>
    </cofactor>
    <text evidence="2">The Mn(2+) ion enhances activity.</text>
</comment>
<dbReference type="InterPro" id="IPR036264">
    <property type="entry name" value="Bact_exopeptidase_dim_dom"/>
</dbReference>
<dbReference type="InterPro" id="IPR017439">
    <property type="entry name" value="Amidohydrolase"/>
</dbReference>
<name>A0A0H3ZSE1_9VIBR</name>
<feature type="binding site" evidence="2">
    <location>
        <position position="103"/>
    </location>
    <ligand>
        <name>Mn(2+)</name>
        <dbReference type="ChEBI" id="CHEBI:29035"/>
        <label>2</label>
    </ligand>
</feature>
<feature type="binding site" evidence="2">
    <location>
        <position position="361"/>
    </location>
    <ligand>
        <name>Mn(2+)</name>
        <dbReference type="ChEBI" id="CHEBI:29035"/>
        <label>2</label>
    </ligand>
</feature>
<dbReference type="SUPFAM" id="SSF55031">
    <property type="entry name" value="Bacterial exopeptidase dimerisation domain"/>
    <property type="match status" value="1"/>
</dbReference>